<dbReference type="InterPro" id="IPR037066">
    <property type="entry name" value="Plug_dom_sf"/>
</dbReference>
<dbReference type="Gene3D" id="2.60.40.1120">
    <property type="entry name" value="Carboxypeptidase-like, regulatory domain"/>
    <property type="match status" value="1"/>
</dbReference>
<dbReference type="Gene3D" id="2.40.170.20">
    <property type="entry name" value="TonB-dependent receptor, beta-barrel domain"/>
    <property type="match status" value="1"/>
</dbReference>
<protein>
    <submittedName>
        <fullName evidence="12">TonB-dependent receptor</fullName>
    </submittedName>
</protein>
<keyword evidence="13" id="KW-1185">Reference proteome</keyword>
<dbReference type="InterPro" id="IPR023996">
    <property type="entry name" value="TonB-dep_OMP_SusC/RagA"/>
</dbReference>
<dbReference type="Gene3D" id="2.170.130.10">
    <property type="entry name" value="TonB-dependent receptor, plug domain"/>
    <property type="match status" value="1"/>
</dbReference>
<dbReference type="NCBIfam" id="TIGR04056">
    <property type="entry name" value="OMP_RagA_SusC"/>
    <property type="match status" value="1"/>
</dbReference>
<evidence type="ECO:0000256" key="9">
    <source>
        <dbReference type="RuleBase" id="RU003357"/>
    </source>
</evidence>
<evidence type="ECO:0000256" key="5">
    <source>
        <dbReference type="ARBA" id="ARBA00023077"/>
    </source>
</evidence>
<sequence>MASFAQVSVTGKVTDDKGAPLPGVSIAIKGTTKGTNSTANGTYSVTVDNSSAVLVFSMVGFTRHEVTVGSQRVINVTLQDDQRQLNEVVVVGYGTQRRRDITGSVASVKGDQFKNQPITNPTEALQGRVAGVDIVKNSGAPDATPIIIIRGVASLSQPNPLYIVDGVRVPDGNNINVQDIASVDVLKDAAAAAIYGSAAAGGVILITTKRGSTAQPTINLSARYGITKPKLIHLLDKNDFIKLENYIHPTYFKNADGSPKAGIDTLANTDWVSALYGNAYEQNYNVSISGQSPVVNYLVSGFYNDQKGIYIKNYSNIGGARVNTDYKLGKFIKVGEQIALSQRKTEPPVGSEAQLHNAPFRTLPIIPIMDKRGNYGIVPQGYDQVSQFGGPNPVGTAHFADAQNFKNNLQTNFYAEVQLPFHLNFRTNLGYNYYLETNDYFQDKFSIGKVGIGTNSLTKSSLQSTQLLNNYVLTFDENFGKHHVNAVAGFEQIINKFNNIVGIESSVGLPGYSFVQSSASNLSLSGHYDPNGLIKSEFGRVNYNYAGKYYLSGSIRQDANFTTFGPNKQKGTFPAASAGWNVSEEGFWKNNVPVINALKLRGSWGQLGNSNIGQYRFLSTYSQFNATNGIASGAQNFAPGGPLIIANSINAIPNPALHWETVTETNIGLDGEALNGKIYFTAEYYNKNTSNMLYGINLPLSTGITTPFLANIGSVNNRGVDLQLGFKNQSGAFTYDISATAGFNRNKVTKLDGVATSSIQDGYNYYSYGDAAFSATPSQTITITKAGLPFGSFYGYKALGIFKTDAEAAGQTVDGHVAHAGDLHYQDLNGDGKITDADRQVLGNPNPKLVYGINIRVGYKGFDAALLFNGVAGVQLYNGVKAYTQFPFSDGNTTSQVFGASFLGSNQVTSQPRLGIVDANGFTPDPNKNYSSVNSYFVESGNYLKLKNLQIGYSFPTQLLSHAKIKGARIFIMANNVFTITKYSGLDPELGFAQSPSGYGVTTRGLDQVSQYPQVRIYSAGVDLTF</sequence>
<reference evidence="13" key="1">
    <citation type="journal article" date="2019" name="Int. J. Syst. Evol. Microbiol.">
        <title>The Global Catalogue of Microorganisms (GCM) 10K type strain sequencing project: providing services to taxonomists for standard genome sequencing and annotation.</title>
        <authorList>
            <consortium name="The Broad Institute Genomics Platform"/>
            <consortium name="The Broad Institute Genome Sequencing Center for Infectious Disease"/>
            <person name="Wu L."/>
            <person name="Ma J."/>
        </authorList>
    </citation>
    <scope>NUCLEOTIDE SEQUENCE [LARGE SCALE GENOMIC DNA]</scope>
    <source>
        <strain evidence="13">JCM 16601</strain>
    </source>
</reference>
<feature type="domain" description="TonB-dependent receptor-like beta-barrel" evidence="10">
    <location>
        <begin position="374"/>
        <end position="790"/>
    </location>
</feature>
<evidence type="ECO:0000256" key="2">
    <source>
        <dbReference type="ARBA" id="ARBA00022448"/>
    </source>
</evidence>
<dbReference type="SUPFAM" id="SSF49464">
    <property type="entry name" value="Carboxypeptidase regulatory domain-like"/>
    <property type="match status" value="1"/>
</dbReference>
<accession>A0ABP7Q851</accession>
<organism evidence="12 13">
    <name type="scientific">Mucilaginibacter dorajii</name>
    <dbReference type="NCBI Taxonomy" id="692994"/>
    <lineage>
        <taxon>Bacteria</taxon>
        <taxon>Pseudomonadati</taxon>
        <taxon>Bacteroidota</taxon>
        <taxon>Sphingobacteriia</taxon>
        <taxon>Sphingobacteriales</taxon>
        <taxon>Sphingobacteriaceae</taxon>
        <taxon>Mucilaginibacter</taxon>
    </lineage>
</organism>
<dbReference type="Pfam" id="PF07715">
    <property type="entry name" value="Plug"/>
    <property type="match status" value="1"/>
</dbReference>
<dbReference type="InterPro" id="IPR000531">
    <property type="entry name" value="Beta-barrel_TonB"/>
</dbReference>
<evidence type="ECO:0000256" key="6">
    <source>
        <dbReference type="ARBA" id="ARBA00023136"/>
    </source>
</evidence>
<evidence type="ECO:0000256" key="1">
    <source>
        <dbReference type="ARBA" id="ARBA00004571"/>
    </source>
</evidence>
<dbReference type="InterPro" id="IPR008969">
    <property type="entry name" value="CarboxyPept-like_regulatory"/>
</dbReference>
<keyword evidence="2 8" id="KW-0813">Transport</keyword>
<keyword evidence="7 8" id="KW-0998">Cell outer membrane</keyword>
<gene>
    <name evidence="12" type="ORF">GCM10022210_31330</name>
</gene>
<dbReference type="InterPro" id="IPR012910">
    <property type="entry name" value="Plug_dom"/>
</dbReference>
<dbReference type="Pfam" id="PF13715">
    <property type="entry name" value="CarbopepD_reg_2"/>
    <property type="match status" value="1"/>
</dbReference>
<evidence type="ECO:0000259" key="11">
    <source>
        <dbReference type="Pfam" id="PF07715"/>
    </source>
</evidence>
<evidence type="ECO:0000256" key="3">
    <source>
        <dbReference type="ARBA" id="ARBA00022452"/>
    </source>
</evidence>
<evidence type="ECO:0000259" key="10">
    <source>
        <dbReference type="Pfam" id="PF00593"/>
    </source>
</evidence>
<dbReference type="InterPro" id="IPR039426">
    <property type="entry name" value="TonB-dep_rcpt-like"/>
</dbReference>
<proteinExistence type="inferred from homology"/>
<comment type="subcellular location">
    <subcellularLocation>
        <location evidence="1 8">Cell outer membrane</location>
        <topology evidence="1 8">Multi-pass membrane protein</topology>
    </subcellularLocation>
</comment>
<dbReference type="Pfam" id="PF00593">
    <property type="entry name" value="TonB_dep_Rec_b-barrel"/>
    <property type="match status" value="1"/>
</dbReference>
<dbReference type="InterPro" id="IPR023997">
    <property type="entry name" value="TonB-dep_OMP_SusC/RagA_CS"/>
</dbReference>
<dbReference type="PROSITE" id="PS52016">
    <property type="entry name" value="TONB_DEPENDENT_REC_3"/>
    <property type="match status" value="1"/>
</dbReference>
<comment type="similarity">
    <text evidence="8 9">Belongs to the TonB-dependent receptor family.</text>
</comment>
<comment type="caution">
    <text evidence="12">The sequence shown here is derived from an EMBL/GenBank/DDBJ whole genome shotgun (WGS) entry which is preliminary data.</text>
</comment>
<dbReference type="NCBIfam" id="TIGR04057">
    <property type="entry name" value="SusC_RagA_signa"/>
    <property type="match status" value="1"/>
</dbReference>
<dbReference type="SUPFAM" id="SSF56935">
    <property type="entry name" value="Porins"/>
    <property type="match status" value="1"/>
</dbReference>
<evidence type="ECO:0000256" key="4">
    <source>
        <dbReference type="ARBA" id="ARBA00022692"/>
    </source>
</evidence>
<dbReference type="EMBL" id="BAAAZC010000023">
    <property type="protein sequence ID" value="GAA3978140.1"/>
    <property type="molecule type" value="Genomic_DNA"/>
</dbReference>
<evidence type="ECO:0000256" key="7">
    <source>
        <dbReference type="ARBA" id="ARBA00023237"/>
    </source>
</evidence>
<keyword evidence="5 9" id="KW-0798">TonB box</keyword>
<dbReference type="InterPro" id="IPR036942">
    <property type="entry name" value="Beta-barrel_TonB_sf"/>
</dbReference>
<dbReference type="Proteomes" id="UP001500742">
    <property type="component" value="Unassembled WGS sequence"/>
</dbReference>
<feature type="domain" description="TonB-dependent receptor plug" evidence="11">
    <location>
        <begin position="98"/>
        <end position="203"/>
    </location>
</feature>
<name>A0ABP7Q851_9SPHI</name>
<evidence type="ECO:0000313" key="13">
    <source>
        <dbReference type="Proteomes" id="UP001500742"/>
    </source>
</evidence>
<keyword evidence="4 8" id="KW-0812">Transmembrane</keyword>
<keyword evidence="12" id="KW-0675">Receptor</keyword>
<evidence type="ECO:0000256" key="8">
    <source>
        <dbReference type="PROSITE-ProRule" id="PRU01360"/>
    </source>
</evidence>
<keyword evidence="6 8" id="KW-0472">Membrane</keyword>
<keyword evidence="3 8" id="KW-1134">Transmembrane beta strand</keyword>
<evidence type="ECO:0000313" key="12">
    <source>
        <dbReference type="EMBL" id="GAA3978140.1"/>
    </source>
</evidence>